<dbReference type="Gene3D" id="3.10.20.90">
    <property type="entry name" value="Phosphatidylinositol 3-kinase Catalytic Subunit, Chain A, domain 1"/>
    <property type="match status" value="1"/>
</dbReference>
<gene>
    <name evidence="6" type="ORF">TR99078</name>
</gene>
<accession>A0A0V0J4M1</accession>
<dbReference type="GO" id="GO:0006508">
    <property type="term" value="P:proteolysis"/>
    <property type="evidence" value="ECO:0007669"/>
    <property type="project" value="UniProtKB-KW"/>
</dbReference>
<evidence type="ECO:0000256" key="1">
    <source>
        <dbReference type="ARBA" id="ARBA00009136"/>
    </source>
</evidence>
<feature type="domain" description="Ubiquitin-like" evidence="5">
    <location>
        <begin position="51"/>
        <end position="128"/>
    </location>
</feature>
<dbReference type="CDD" id="cd01796">
    <property type="entry name" value="Ubl_Ddi1_like"/>
    <property type="match status" value="1"/>
</dbReference>
<proteinExistence type="inferred from homology"/>
<keyword evidence="3" id="KW-0064">Aspartyl protease</keyword>
<dbReference type="GO" id="GO:0004190">
    <property type="term" value="F:aspartic-type endopeptidase activity"/>
    <property type="evidence" value="ECO:0007669"/>
    <property type="project" value="UniProtKB-KW"/>
</dbReference>
<dbReference type="InterPro" id="IPR000626">
    <property type="entry name" value="Ubiquitin-like_dom"/>
</dbReference>
<dbReference type="SUPFAM" id="SSF54236">
    <property type="entry name" value="Ubiquitin-like"/>
    <property type="match status" value="1"/>
</dbReference>
<dbReference type="AlphaFoldDB" id="A0A0V0J4M1"/>
<evidence type="ECO:0000259" key="5">
    <source>
        <dbReference type="PROSITE" id="PS50053"/>
    </source>
</evidence>
<dbReference type="InterPro" id="IPR029071">
    <property type="entry name" value="Ubiquitin-like_domsf"/>
</dbReference>
<evidence type="ECO:0000313" key="6">
    <source>
        <dbReference type="EMBL" id="JAP60255.1"/>
    </source>
</evidence>
<name>A0A0V0J4M1_SCHSO</name>
<organism evidence="6">
    <name type="scientific">Schistocephalus solidus</name>
    <name type="common">Tapeworm</name>
    <dbReference type="NCBI Taxonomy" id="70667"/>
    <lineage>
        <taxon>Eukaryota</taxon>
        <taxon>Metazoa</taxon>
        <taxon>Spiralia</taxon>
        <taxon>Lophotrochozoa</taxon>
        <taxon>Platyhelminthes</taxon>
        <taxon>Cestoda</taxon>
        <taxon>Eucestoda</taxon>
        <taxon>Diphyllobothriidea</taxon>
        <taxon>Diphyllobothriidae</taxon>
        <taxon>Schistocephalus</taxon>
    </lineage>
</organism>
<evidence type="ECO:0000256" key="4">
    <source>
        <dbReference type="ARBA" id="ARBA00022801"/>
    </source>
</evidence>
<evidence type="ECO:0000256" key="3">
    <source>
        <dbReference type="ARBA" id="ARBA00022750"/>
    </source>
</evidence>
<sequence>MRNVCNPSKYTNNILAFNAWYLPAAIRSRYYFNRLEFLAVTRISLSHGRQMRLTFSLPDERLFTIDVPGDTLISALRTMICQETGISEKNMVLKNNNQTVHNEPGQTVTEAGLADNDLIAVVINHSASVRRNPPLVTHL</sequence>
<keyword evidence="2" id="KW-0645">Protease</keyword>
<keyword evidence="4" id="KW-0378">Hydrolase</keyword>
<dbReference type="PROSITE" id="PS50053">
    <property type="entry name" value="UBIQUITIN_2"/>
    <property type="match status" value="1"/>
</dbReference>
<comment type="similarity">
    <text evidence="1">Belongs to the DDI1 family.</text>
</comment>
<dbReference type="EMBL" id="GEEE01002970">
    <property type="protein sequence ID" value="JAP60255.1"/>
    <property type="molecule type" value="Transcribed_RNA"/>
</dbReference>
<evidence type="ECO:0000256" key="2">
    <source>
        <dbReference type="ARBA" id="ARBA00022670"/>
    </source>
</evidence>
<dbReference type="InterPro" id="IPR033882">
    <property type="entry name" value="DDI1_N"/>
</dbReference>
<reference evidence="6" key="1">
    <citation type="submission" date="2016-01" db="EMBL/GenBank/DDBJ databases">
        <title>Reference transcriptome for the parasite Schistocephalus solidus: insights into the molecular evolution of parasitism.</title>
        <authorList>
            <person name="Hebert F.O."/>
            <person name="Grambauer S."/>
            <person name="Barber I."/>
            <person name="Landry C.R."/>
            <person name="Aubin-Horth N."/>
        </authorList>
    </citation>
    <scope>NUCLEOTIDE SEQUENCE</scope>
</reference>
<protein>
    <recommendedName>
        <fullName evidence="5">Ubiquitin-like domain-containing protein</fullName>
    </recommendedName>
</protein>